<reference evidence="3" key="1">
    <citation type="journal article" date="2019" name="Int. J. Syst. Evol. Microbiol.">
        <title>The Global Catalogue of Microorganisms (GCM) 10K type strain sequencing project: providing services to taxonomists for standard genome sequencing and annotation.</title>
        <authorList>
            <consortium name="The Broad Institute Genomics Platform"/>
            <consortium name="The Broad Institute Genome Sequencing Center for Infectious Disease"/>
            <person name="Wu L."/>
            <person name="Ma J."/>
        </authorList>
    </citation>
    <scope>NUCLEOTIDE SEQUENCE [LARGE SCALE GENOMIC DNA]</scope>
    <source>
        <strain evidence="3">JCM 17217</strain>
    </source>
</reference>
<evidence type="ECO:0008006" key="4">
    <source>
        <dbReference type="Google" id="ProtNLM"/>
    </source>
</evidence>
<evidence type="ECO:0000313" key="2">
    <source>
        <dbReference type="EMBL" id="GAA3976904.1"/>
    </source>
</evidence>
<accession>A0ABP7Q697</accession>
<keyword evidence="1" id="KW-0812">Transmembrane</keyword>
<keyword evidence="3" id="KW-1185">Reference proteome</keyword>
<keyword evidence="1" id="KW-1133">Transmembrane helix</keyword>
<protein>
    <recommendedName>
        <fullName evidence="4">Cytochrome C and Quinol oxidase polypeptide I</fullName>
    </recommendedName>
</protein>
<feature type="transmembrane region" description="Helical" evidence="1">
    <location>
        <begin position="6"/>
        <end position="27"/>
    </location>
</feature>
<name>A0ABP7Q697_9BACT</name>
<feature type="transmembrane region" description="Helical" evidence="1">
    <location>
        <begin position="93"/>
        <end position="113"/>
    </location>
</feature>
<feature type="transmembrane region" description="Helical" evidence="1">
    <location>
        <begin position="61"/>
        <end position="81"/>
    </location>
</feature>
<proteinExistence type="predicted"/>
<evidence type="ECO:0000313" key="3">
    <source>
        <dbReference type="Proteomes" id="UP001501556"/>
    </source>
</evidence>
<evidence type="ECO:0000256" key="1">
    <source>
        <dbReference type="SAM" id="Phobius"/>
    </source>
</evidence>
<dbReference type="Proteomes" id="UP001501556">
    <property type="component" value="Unassembled WGS sequence"/>
</dbReference>
<gene>
    <name evidence="2" type="ORF">GCM10022407_22800</name>
</gene>
<organism evidence="2 3">
    <name type="scientific">Hymenobacter antarcticus</name>
    <dbReference type="NCBI Taxonomy" id="486270"/>
    <lineage>
        <taxon>Bacteria</taxon>
        <taxon>Pseudomonadati</taxon>
        <taxon>Bacteroidota</taxon>
        <taxon>Cytophagia</taxon>
        <taxon>Cytophagales</taxon>
        <taxon>Hymenobacteraceae</taxon>
        <taxon>Hymenobacter</taxon>
    </lineage>
</organism>
<keyword evidence="1" id="KW-0472">Membrane</keyword>
<comment type="caution">
    <text evidence="2">The sequence shown here is derived from an EMBL/GenBank/DDBJ whole genome shotgun (WGS) entry which is preliminary data.</text>
</comment>
<sequence length="114" mass="12268">MLMLYASVTLFVLAATAGATILITWLNKKNAPKAVVYSHGLLAVSGLLVLLYYAFTHPAAYPKLSIGLFIITALAGIYMFITSRPDQVKPVRIAGLHALLAVSSLITLLVYVFS</sequence>
<dbReference type="EMBL" id="BAABDI010000014">
    <property type="protein sequence ID" value="GAA3976904.1"/>
    <property type="molecule type" value="Genomic_DNA"/>
</dbReference>
<feature type="transmembrane region" description="Helical" evidence="1">
    <location>
        <begin position="34"/>
        <end position="55"/>
    </location>
</feature>